<dbReference type="PANTHER" id="PTHR21310:SF15">
    <property type="entry name" value="AMINOGLYCOSIDE PHOSPHOTRANSFERASE DOMAIN-CONTAINING PROTEIN"/>
    <property type="match status" value="1"/>
</dbReference>
<protein>
    <recommendedName>
        <fullName evidence="1">Aminoglycoside phosphotransferase domain-containing protein</fullName>
    </recommendedName>
</protein>
<sequence>MPQRYRTDAAVQKYLREHTNMPLPTMTTCFEDDGAICLAMEFLPGVQMDDLPEADWALRSDTPGIPGEPLLIAPQRVTTYHWHYHSCWGPRPDLGAGDFVFCHNDLGQHSVLVDPATLKITAILDWEFGGFWPAWFERPCWTRAGACGALEGEEDDVERCALTGP</sequence>
<evidence type="ECO:0000259" key="1">
    <source>
        <dbReference type="Pfam" id="PF01636"/>
    </source>
</evidence>
<gene>
    <name evidence="2" type="ORF">C8A05DRAFT_39279</name>
</gene>
<name>A0AAN6MBT0_9PEZI</name>
<accession>A0AAN6MBT0</accession>
<dbReference type="EMBL" id="MU856243">
    <property type="protein sequence ID" value="KAK3897176.1"/>
    <property type="molecule type" value="Genomic_DNA"/>
</dbReference>
<proteinExistence type="predicted"/>
<dbReference type="InterPro" id="IPR002575">
    <property type="entry name" value="Aminoglycoside_PTrfase"/>
</dbReference>
<dbReference type="AlphaFoldDB" id="A0AAN6MBT0"/>
<feature type="domain" description="Aminoglycoside phosphotransferase" evidence="1">
    <location>
        <begin position="93"/>
        <end position="136"/>
    </location>
</feature>
<dbReference type="Proteomes" id="UP001303889">
    <property type="component" value="Unassembled WGS sequence"/>
</dbReference>
<evidence type="ECO:0000313" key="3">
    <source>
        <dbReference type="Proteomes" id="UP001303889"/>
    </source>
</evidence>
<reference evidence="2" key="2">
    <citation type="submission" date="2023-05" db="EMBL/GenBank/DDBJ databases">
        <authorList>
            <consortium name="Lawrence Berkeley National Laboratory"/>
            <person name="Steindorff A."/>
            <person name="Hensen N."/>
            <person name="Bonometti L."/>
            <person name="Westerberg I."/>
            <person name="Brannstrom I.O."/>
            <person name="Guillou S."/>
            <person name="Cros-Aarteil S."/>
            <person name="Calhoun S."/>
            <person name="Haridas S."/>
            <person name="Kuo A."/>
            <person name="Mondo S."/>
            <person name="Pangilinan J."/>
            <person name="Riley R."/>
            <person name="Labutti K."/>
            <person name="Andreopoulos B."/>
            <person name="Lipzen A."/>
            <person name="Chen C."/>
            <person name="Yanf M."/>
            <person name="Daum C."/>
            <person name="Ng V."/>
            <person name="Clum A."/>
            <person name="Ohm R."/>
            <person name="Martin F."/>
            <person name="Silar P."/>
            <person name="Natvig D."/>
            <person name="Lalanne C."/>
            <person name="Gautier V."/>
            <person name="Ament-Velasquez S.L."/>
            <person name="Kruys A."/>
            <person name="Hutchinson M.I."/>
            <person name="Powell A.J."/>
            <person name="Barry K."/>
            <person name="Miller A.N."/>
            <person name="Grigoriev I.V."/>
            <person name="Debuchy R."/>
            <person name="Gladieux P."/>
            <person name="Thoren M.H."/>
            <person name="Johannesson H."/>
        </authorList>
    </citation>
    <scope>NUCLEOTIDE SEQUENCE</scope>
    <source>
        <strain evidence="2">CBS 103.79</strain>
    </source>
</reference>
<organism evidence="2 3">
    <name type="scientific">Staphylotrichum tortipilum</name>
    <dbReference type="NCBI Taxonomy" id="2831512"/>
    <lineage>
        <taxon>Eukaryota</taxon>
        <taxon>Fungi</taxon>
        <taxon>Dikarya</taxon>
        <taxon>Ascomycota</taxon>
        <taxon>Pezizomycotina</taxon>
        <taxon>Sordariomycetes</taxon>
        <taxon>Sordariomycetidae</taxon>
        <taxon>Sordariales</taxon>
        <taxon>Chaetomiaceae</taxon>
        <taxon>Staphylotrichum</taxon>
    </lineage>
</organism>
<dbReference type="Pfam" id="PF01636">
    <property type="entry name" value="APH"/>
    <property type="match status" value="1"/>
</dbReference>
<dbReference type="InterPro" id="IPR011009">
    <property type="entry name" value="Kinase-like_dom_sf"/>
</dbReference>
<dbReference type="InterPro" id="IPR051678">
    <property type="entry name" value="AGP_Transferase"/>
</dbReference>
<reference evidence="2" key="1">
    <citation type="journal article" date="2023" name="Mol. Phylogenet. Evol.">
        <title>Genome-scale phylogeny and comparative genomics of the fungal order Sordariales.</title>
        <authorList>
            <person name="Hensen N."/>
            <person name="Bonometti L."/>
            <person name="Westerberg I."/>
            <person name="Brannstrom I.O."/>
            <person name="Guillou S."/>
            <person name="Cros-Aarteil S."/>
            <person name="Calhoun S."/>
            <person name="Haridas S."/>
            <person name="Kuo A."/>
            <person name="Mondo S."/>
            <person name="Pangilinan J."/>
            <person name="Riley R."/>
            <person name="LaButti K."/>
            <person name="Andreopoulos B."/>
            <person name="Lipzen A."/>
            <person name="Chen C."/>
            <person name="Yan M."/>
            <person name="Daum C."/>
            <person name="Ng V."/>
            <person name="Clum A."/>
            <person name="Steindorff A."/>
            <person name="Ohm R.A."/>
            <person name="Martin F."/>
            <person name="Silar P."/>
            <person name="Natvig D.O."/>
            <person name="Lalanne C."/>
            <person name="Gautier V."/>
            <person name="Ament-Velasquez S.L."/>
            <person name="Kruys A."/>
            <person name="Hutchinson M.I."/>
            <person name="Powell A.J."/>
            <person name="Barry K."/>
            <person name="Miller A.N."/>
            <person name="Grigoriev I.V."/>
            <person name="Debuchy R."/>
            <person name="Gladieux P."/>
            <person name="Hiltunen Thoren M."/>
            <person name="Johannesson H."/>
        </authorList>
    </citation>
    <scope>NUCLEOTIDE SEQUENCE</scope>
    <source>
        <strain evidence="2">CBS 103.79</strain>
    </source>
</reference>
<dbReference type="PANTHER" id="PTHR21310">
    <property type="entry name" value="AMINOGLYCOSIDE PHOSPHOTRANSFERASE-RELATED-RELATED"/>
    <property type="match status" value="1"/>
</dbReference>
<evidence type="ECO:0000313" key="2">
    <source>
        <dbReference type="EMBL" id="KAK3897176.1"/>
    </source>
</evidence>
<comment type="caution">
    <text evidence="2">The sequence shown here is derived from an EMBL/GenBank/DDBJ whole genome shotgun (WGS) entry which is preliminary data.</text>
</comment>
<keyword evidence="3" id="KW-1185">Reference proteome</keyword>
<dbReference type="SUPFAM" id="SSF56112">
    <property type="entry name" value="Protein kinase-like (PK-like)"/>
    <property type="match status" value="1"/>
</dbReference>